<evidence type="ECO:0000256" key="11">
    <source>
        <dbReference type="ARBA" id="ARBA00029362"/>
    </source>
</evidence>
<reference evidence="15" key="3">
    <citation type="submission" date="2025-09" db="UniProtKB">
        <authorList>
            <consortium name="Ensembl"/>
        </authorList>
    </citation>
    <scope>IDENTIFICATION</scope>
</reference>
<organism evidence="15 16">
    <name type="scientific">Melopsittacus undulatus</name>
    <name type="common">Budgerigar</name>
    <name type="synonym">Psittacus undulatus</name>
    <dbReference type="NCBI Taxonomy" id="13146"/>
    <lineage>
        <taxon>Eukaryota</taxon>
        <taxon>Metazoa</taxon>
        <taxon>Chordata</taxon>
        <taxon>Craniata</taxon>
        <taxon>Vertebrata</taxon>
        <taxon>Euteleostomi</taxon>
        <taxon>Archelosauria</taxon>
        <taxon>Archosauria</taxon>
        <taxon>Dinosauria</taxon>
        <taxon>Saurischia</taxon>
        <taxon>Theropoda</taxon>
        <taxon>Coelurosauria</taxon>
        <taxon>Aves</taxon>
        <taxon>Neognathae</taxon>
        <taxon>Neoaves</taxon>
        <taxon>Telluraves</taxon>
        <taxon>Australaves</taxon>
        <taxon>Psittaciformes</taxon>
        <taxon>Psittaculidae</taxon>
        <taxon>Melopsittacus</taxon>
    </lineage>
</organism>
<comment type="similarity">
    <text evidence="2 12">Belongs to the peptidase C54 family.</text>
</comment>
<protein>
    <recommendedName>
        <fullName evidence="12">Cysteine protease</fullName>
        <ecNumber evidence="12">3.4.22.-</ecNumber>
    </recommendedName>
</protein>
<dbReference type="InterPro" id="IPR005078">
    <property type="entry name" value="Peptidase_C54"/>
</dbReference>
<dbReference type="EC" id="3.4.22.-" evidence="12"/>
<dbReference type="InterPro" id="IPR038765">
    <property type="entry name" value="Papain-like_cys_pep_sf"/>
</dbReference>
<comment type="catalytic activity">
    <reaction evidence="11">
        <text>[protein]-C-terminal L-amino acid-glycyl-phosphatidylethanolamide + H2O = [protein]-C-terminal L-amino acid-glycine + a 1,2-diacyl-sn-glycero-3-phosphoethanolamine</text>
        <dbReference type="Rhea" id="RHEA:67548"/>
        <dbReference type="Rhea" id="RHEA-COMP:17323"/>
        <dbReference type="Rhea" id="RHEA-COMP:17324"/>
        <dbReference type="ChEBI" id="CHEBI:15377"/>
        <dbReference type="ChEBI" id="CHEBI:64612"/>
        <dbReference type="ChEBI" id="CHEBI:172940"/>
        <dbReference type="ChEBI" id="CHEBI:172941"/>
    </reaction>
    <physiologicalReaction direction="left-to-right" evidence="11">
        <dbReference type="Rhea" id="RHEA:67549"/>
    </physiologicalReaction>
</comment>
<keyword evidence="16" id="KW-1185">Reference proteome</keyword>
<feature type="region of interest" description="Disordered" evidence="13">
    <location>
        <begin position="115"/>
        <end position="148"/>
    </location>
</feature>
<evidence type="ECO:0000256" key="1">
    <source>
        <dbReference type="ARBA" id="ARBA00004496"/>
    </source>
</evidence>
<dbReference type="GO" id="GO:0035973">
    <property type="term" value="P:aggrephagy"/>
    <property type="evidence" value="ECO:0007669"/>
    <property type="project" value="TreeGrafter"/>
</dbReference>
<evidence type="ECO:0000256" key="8">
    <source>
        <dbReference type="ARBA" id="ARBA00022927"/>
    </source>
</evidence>
<dbReference type="GO" id="GO:0015031">
    <property type="term" value="P:protein transport"/>
    <property type="evidence" value="ECO:0007669"/>
    <property type="project" value="UniProtKB-KW"/>
</dbReference>
<comment type="subcellular location">
    <subcellularLocation>
        <location evidence="1 12">Cytoplasm</location>
    </subcellularLocation>
</comment>
<dbReference type="GO" id="GO:0000045">
    <property type="term" value="P:autophagosome assembly"/>
    <property type="evidence" value="ECO:0007669"/>
    <property type="project" value="TreeGrafter"/>
</dbReference>
<keyword evidence="6 12" id="KW-0378">Hydrolase</keyword>
<keyword evidence="8 12" id="KW-0653">Protein transport</keyword>
<evidence type="ECO:0000256" key="4">
    <source>
        <dbReference type="ARBA" id="ARBA00022490"/>
    </source>
</evidence>
<dbReference type="Ensembl" id="ENSMUNT00000025872.1">
    <property type="protein sequence ID" value="ENSMUNP00000026939.1"/>
    <property type="gene ID" value="ENSMUNG00000018585.1"/>
</dbReference>
<keyword evidence="7" id="KW-0788">Thiol protease</keyword>
<keyword evidence="3" id="KW-0813">Transport</keyword>
<dbReference type="GO" id="GO:0000423">
    <property type="term" value="P:mitophagy"/>
    <property type="evidence" value="ECO:0007669"/>
    <property type="project" value="TreeGrafter"/>
</dbReference>
<dbReference type="GO" id="GO:0004197">
    <property type="term" value="F:cysteine-type endopeptidase activity"/>
    <property type="evidence" value="ECO:0007669"/>
    <property type="project" value="TreeGrafter"/>
</dbReference>
<evidence type="ECO:0000256" key="3">
    <source>
        <dbReference type="ARBA" id="ARBA00022448"/>
    </source>
</evidence>
<evidence type="ECO:0000259" key="14">
    <source>
        <dbReference type="Pfam" id="PF03416"/>
    </source>
</evidence>
<comment type="function">
    <text evidence="12">Cysteine protease that plays a key role in autophagy by mediating both proteolytic activation and delipidation of ATG8 family proteins.</text>
</comment>
<keyword evidence="5 12" id="KW-0645">Protease</keyword>
<dbReference type="PANTHER" id="PTHR22624">
    <property type="entry name" value="CYSTEINE PROTEASE ATG4"/>
    <property type="match status" value="1"/>
</dbReference>
<evidence type="ECO:0000256" key="2">
    <source>
        <dbReference type="ARBA" id="ARBA00010958"/>
    </source>
</evidence>
<evidence type="ECO:0000256" key="10">
    <source>
        <dbReference type="ARBA" id="ARBA00029289"/>
    </source>
</evidence>
<proteinExistence type="inferred from homology"/>
<dbReference type="InterPro" id="IPR046792">
    <property type="entry name" value="Peptidase_C54_cat"/>
</dbReference>
<dbReference type="AlphaFoldDB" id="A0A8V5GDL0"/>
<evidence type="ECO:0000256" key="7">
    <source>
        <dbReference type="ARBA" id="ARBA00022807"/>
    </source>
</evidence>
<dbReference type="PANTHER" id="PTHR22624:SF36">
    <property type="entry name" value="CYSTEINE PROTEASE ATG4D"/>
    <property type="match status" value="1"/>
</dbReference>
<sequence>MTFLYPNDPPASQKSPRHGYGGGGVPLIHPIPSPDDFLLYLDPHYCQPYVDTEQENFPLQSFQCRSLGKMPFGKMDPSCTIGFYVGAGTGLDALCKDLNRVTPERYPLFTLVEGGAQGMEPPPPAEMPPPPRPPPGQRSSFMGGVPTSQLPPTGLNHCGLWQGGTDQLCVLGGGGN</sequence>
<evidence type="ECO:0000313" key="15">
    <source>
        <dbReference type="Ensembl" id="ENSMUNP00000026939.1"/>
    </source>
</evidence>
<keyword evidence="9 12" id="KW-0072">Autophagy</keyword>
<keyword evidence="4 12" id="KW-0963">Cytoplasm</keyword>
<name>A0A8V5GDL0_MELUD</name>
<evidence type="ECO:0000256" key="13">
    <source>
        <dbReference type="SAM" id="MobiDB-lite"/>
    </source>
</evidence>
<evidence type="ECO:0000256" key="6">
    <source>
        <dbReference type="ARBA" id="ARBA00022801"/>
    </source>
</evidence>
<dbReference type="GO" id="GO:0016485">
    <property type="term" value="P:protein processing"/>
    <property type="evidence" value="ECO:0007669"/>
    <property type="project" value="TreeGrafter"/>
</dbReference>
<evidence type="ECO:0000256" key="12">
    <source>
        <dbReference type="RuleBase" id="RU363115"/>
    </source>
</evidence>
<dbReference type="GO" id="GO:0005737">
    <property type="term" value="C:cytoplasm"/>
    <property type="evidence" value="ECO:0007669"/>
    <property type="project" value="UniProtKB-SubCell"/>
</dbReference>
<dbReference type="GO" id="GO:0034727">
    <property type="term" value="P:piecemeal microautophagy of the nucleus"/>
    <property type="evidence" value="ECO:0007669"/>
    <property type="project" value="TreeGrafter"/>
</dbReference>
<dbReference type="SUPFAM" id="SSF54001">
    <property type="entry name" value="Cysteine proteinases"/>
    <property type="match status" value="1"/>
</dbReference>
<feature type="domain" description="Peptidase C54 catalytic" evidence="14">
    <location>
        <begin position="35"/>
        <end position="96"/>
    </location>
</feature>
<evidence type="ECO:0000313" key="16">
    <source>
        <dbReference type="Proteomes" id="UP000694405"/>
    </source>
</evidence>
<feature type="compositionally biased region" description="Pro residues" evidence="13">
    <location>
        <begin position="120"/>
        <end position="136"/>
    </location>
</feature>
<dbReference type="Pfam" id="PF03416">
    <property type="entry name" value="Peptidase_C54"/>
    <property type="match status" value="1"/>
</dbReference>
<evidence type="ECO:0000256" key="5">
    <source>
        <dbReference type="ARBA" id="ARBA00022670"/>
    </source>
</evidence>
<evidence type="ECO:0000256" key="9">
    <source>
        <dbReference type="ARBA" id="ARBA00023006"/>
    </source>
</evidence>
<comment type="catalytic activity">
    <reaction evidence="10">
        <text>[protein]-C-terminal L-amino acid-glycyl-phosphatidylserine + H2O = [protein]-C-terminal L-amino acid-glycine + a 1,2-diacyl-sn-glycero-3-phospho-L-serine</text>
        <dbReference type="Rhea" id="RHEA:67576"/>
        <dbReference type="Rhea" id="RHEA-COMP:17324"/>
        <dbReference type="Rhea" id="RHEA-COMP:17326"/>
        <dbReference type="ChEBI" id="CHEBI:15377"/>
        <dbReference type="ChEBI" id="CHEBI:57262"/>
        <dbReference type="ChEBI" id="CHEBI:172940"/>
        <dbReference type="ChEBI" id="CHEBI:172942"/>
    </reaction>
    <physiologicalReaction direction="left-to-right" evidence="10">
        <dbReference type="Rhea" id="RHEA:67577"/>
    </physiologicalReaction>
</comment>
<reference evidence="15" key="1">
    <citation type="submission" date="2020-03" db="EMBL/GenBank/DDBJ databases">
        <title>Melopsittacus undulatus (budgerigar) genome, bMelUnd1, maternal haplotype with Z.</title>
        <authorList>
            <person name="Gedman G."/>
            <person name="Mountcastle J."/>
            <person name="Haase B."/>
            <person name="Formenti G."/>
            <person name="Wright T."/>
            <person name="Apodaca J."/>
            <person name="Pelan S."/>
            <person name="Chow W."/>
            <person name="Rhie A."/>
            <person name="Howe K."/>
            <person name="Fedrigo O."/>
            <person name="Jarvis E.D."/>
        </authorList>
    </citation>
    <scope>NUCLEOTIDE SEQUENCE [LARGE SCALE GENOMIC DNA]</scope>
</reference>
<reference evidence="15" key="2">
    <citation type="submission" date="2025-08" db="UniProtKB">
        <authorList>
            <consortium name="Ensembl"/>
        </authorList>
    </citation>
    <scope>IDENTIFICATION</scope>
</reference>
<accession>A0A8V5GDL0</accession>
<dbReference type="GO" id="GO:0019786">
    <property type="term" value="F:protein-phosphatidylethanolamide deconjugating activity"/>
    <property type="evidence" value="ECO:0007669"/>
    <property type="project" value="InterPro"/>
</dbReference>
<dbReference type="Proteomes" id="UP000694405">
    <property type="component" value="Unassembled WGS sequence"/>
</dbReference>
<feature type="region of interest" description="Disordered" evidence="13">
    <location>
        <begin position="1"/>
        <end position="26"/>
    </location>
</feature>